<sequence length="95" mass="10314">MSESLAGIRSSSQSAPLVRSRRVLQGSRSAAAAQNRITTNWSGEERDDERTKGGSGKGQPTDRLRSRNHRPLRGSIGATELSYTKKEVLTSTNSI</sequence>
<reference evidence="2 3" key="1">
    <citation type="journal article" date="2015" name="Genome Biol.">
        <title>Comparative genomics of Steinernema reveals deeply conserved gene regulatory networks.</title>
        <authorList>
            <person name="Dillman A.R."/>
            <person name="Macchietto M."/>
            <person name="Porter C.F."/>
            <person name="Rogers A."/>
            <person name="Williams B."/>
            <person name="Antoshechkin I."/>
            <person name="Lee M.M."/>
            <person name="Goodwin Z."/>
            <person name="Lu X."/>
            <person name="Lewis E.E."/>
            <person name="Goodrich-Blair H."/>
            <person name="Stock S.P."/>
            <person name="Adams B.J."/>
            <person name="Sternberg P.W."/>
            <person name="Mortazavi A."/>
        </authorList>
    </citation>
    <scope>NUCLEOTIDE SEQUENCE [LARGE SCALE GENOMIC DNA]</scope>
    <source>
        <strain evidence="2 3">ALL</strain>
    </source>
</reference>
<feature type="region of interest" description="Disordered" evidence="1">
    <location>
        <begin position="1"/>
        <end position="80"/>
    </location>
</feature>
<evidence type="ECO:0000313" key="3">
    <source>
        <dbReference type="Proteomes" id="UP000298663"/>
    </source>
</evidence>
<feature type="compositionally biased region" description="Polar residues" evidence="1">
    <location>
        <begin position="1"/>
        <end position="15"/>
    </location>
</feature>
<reference evidence="2 3" key="2">
    <citation type="journal article" date="2019" name="G3 (Bethesda)">
        <title>Hybrid Assembly of the Genome of the Entomopathogenic Nematode Steinernema carpocapsae Identifies the X-Chromosome.</title>
        <authorList>
            <person name="Serra L."/>
            <person name="Macchietto M."/>
            <person name="Macias-Munoz A."/>
            <person name="McGill C.J."/>
            <person name="Rodriguez I.M."/>
            <person name="Rodriguez B."/>
            <person name="Murad R."/>
            <person name="Mortazavi A."/>
        </authorList>
    </citation>
    <scope>NUCLEOTIDE SEQUENCE [LARGE SCALE GENOMIC DNA]</scope>
    <source>
        <strain evidence="2 3">ALL</strain>
    </source>
</reference>
<dbReference type="EMBL" id="AZBU02000001">
    <property type="protein sequence ID" value="TMS34811.1"/>
    <property type="molecule type" value="Genomic_DNA"/>
</dbReference>
<name>A0A4U8UPE3_STECR</name>
<proteinExistence type="predicted"/>
<evidence type="ECO:0000256" key="1">
    <source>
        <dbReference type="SAM" id="MobiDB-lite"/>
    </source>
</evidence>
<protein>
    <submittedName>
        <fullName evidence="2">Uncharacterized protein</fullName>
    </submittedName>
</protein>
<keyword evidence="3" id="KW-1185">Reference proteome</keyword>
<dbReference type="AlphaFoldDB" id="A0A4U8UPE3"/>
<comment type="caution">
    <text evidence="2">The sequence shown here is derived from an EMBL/GenBank/DDBJ whole genome shotgun (WGS) entry which is preliminary data.</text>
</comment>
<dbReference type="Proteomes" id="UP000298663">
    <property type="component" value="Chromosome X"/>
</dbReference>
<accession>A0A4U8UPE3</accession>
<dbReference type="EMBL" id="CM016762">
    <property type="protein sequence ID" value="TMS34811.1"/>
    <property type="molecule type" value="Genomic_DNA"/>
</dbReference>
<organism evidence="2 3">
    <name type="scientific">Steinernema carpocapsae</name>
    <name type="common">Entomopathogenic nematode</name>
    <dbReference type="NCBI Taxonomy" id="34508"/>
    <lineage>
        <taxon>Eukaryota</taxon>
        <taxon>Metazoa</taxon>
        <taxon>Ecdysozoa</taxon>
        <taxon>Nematoda</taxon>
        <taxon>Chromadorea</taxon>
        <taxon>Rhabditida</taxon>
        <taxon>Tylenchina</taxon>
        <taxon>Panagrolaimomorpha</taxon>
        <taxon>Strongyloidoidea</taxon>
        <taxon>Steinernematidae</taxon>
        <taxon>Steinernema</taxon>
    </lineage>
</organism>
<evidence type="ECO:0000313" key="2">
    <source>
        <dbReference type="EMBL" id="TMS34811.1"/>
    </source>
</evidence>
<gene>
    <name evidence="2" type="ORF">L596_002328</name>
</gene>